<feature type="chain" id="PRO_5022862421" description="Secreted protein" evidence="1">
    <location>
        <begin position="21"/>
        <end position="76"/>
    </location>
</feature>
<feature type="signal peptide" evidence="1">
    <location>
        <begin position="1"/>
        <end position="20"/>
    </location>
</feature>
<evidence type="ECO:0000313" key="2">
    <source>
        <dbReference type="EMBL" id="SPO35561.1"/>
    </source>
</evidence>
<evidence type="ECO:0000313" key="3">
    <source>
        <dbReference type="Proteomes" id="UP000323386"/>
    </source>
</evidence>
<name>A0A5C3EWT4_9BASI</name>
<protein>
    <recommendedName>
        <fullName evidence="4">Secreted protein</fullName>
    </recommendedName>
</protein>
<dbReference type="Proteomes" id="UP000323386">
    <property type="component" value="Unassembled WGS sequence"/>
</dbReference>
<evidence type="ECO:0008006" key="4">
    <source>
        <dbReference type="Google" id="ProtNLM"/>
    </source>
</evidence>
<evidence type="ECO:0000256" key="1">
    <source>
        <dbReference type="SAM" id="SignalP"/>
    </source>
</evidence>
<dbReference type="AlphaFoldDB" id="A0A5C3EWT4"/>
<organism evidence="2 3">
    <name type="scientific">Pseudozyma flocculosa</name>
    <dbReference type="NCBI Taxonomy" id="84751"/>
    <lineage>
        <taxon>Eukaryota</taxon>
        <taxon>Fungi</taxon>
        <taxon>Dikarya</taxon>
        <taxon>Basidiomycota</taxon>
        <taxon>Ustilaginomycotina</taxon>
        <taxon>Ustilaginomycetes</taxon>
        <taxon>Ustilaginales</taxon>
        <taxon>Ustilaginaceae</taxon>
        <taxon>Pseudozyma</taxon>
    </lineage>
</organism>
<gene>
    <name evidence="2" type="ORF">PSFLO_01032</name>
</gene>
<dbReference type="EMBL" id="OOIP01000002">
    <property type="protein sequence ID" value="SPO35561.1"/>
    <property type="molecule type" value="Genomic_DNA"/>
</dbReference>
<keyword evidence="1" id="KW-0732">Signal</keyword>
<sequence>MKFFAPTLFLMLVLLVGAKAEVWTSRDGQAKCTVPNARRGTQLLFKVQGGCDDAGSCPLSADDLKKFCTQVKGTVG</sequence>
<reference evidence="2 3" key="1">
    <citation type="submission" date="2018-03" db="EMBL/GenBank/DDBJ databases">
        <authorList>
            <person name="Guldener U."/>
        </authorList>
    </citation>
    <scope>NUCLEOTIDE SEQUENCE [LARGE SCALE GENOMIC DNA]</scope>
    <source>
        <strain evidence="2 3">DAOM196992</strain>
    </source>
</reference>
<accession>A0A5C3EWT4</accession>
<proteinExistence type="predicted"/>
<keyword evidence="3" id="KW-1185">Reference proteome</keyword>